<protein>
    <submittedName>
        <fullName evidence="1">Conserved hypothethical protein</fullName>
    </submittedName>
</protein>
<name>D8MYD3_RALSL</name>
<dbReference type="RefSeq" id="WP_013207362.1">
    <property type="nucleotide sequence ID" value="NC_014308.1"/>
</dbReference>
<gene>
    <name evidence="1" type="ORF">RPSI07_p0012</name>
</gene>
<dbReference type="EMBL" id="FP885890">
    <property type="protein sequence ID" value="CBJ34349.1"/>
    <property type="molecule type" value="Genomic_DNA"/>
</dbReference>
<geneLocation type="plasmid" evidence="1">
    <name>pRSI13</name>
</geneLocation>
<proteinExistence type="predicted"/>
<organism evidence="1">
    <name type="scientific">Ralstonia solanacearum PSI07</name>
    <dbReference type="NCBI Taxonomy" id="859657"/>
    <lineage>
        <taxon>Bacteria</taxon>
        <taxon>Pseudomonadati</taxon>
        <taxon>Pseudomonadota</taxon>
        <taxon>Betaproteobacteria</taxon>
        <taxon>Burkholderiales</taxon>
        <taxon>Burkholderiaceae</taxon>
        <taxon>Ralstonia</taxon>
        <taxon>Ralstonia solanacearum species complex</taxon>
    </lineage>
</organism>
<evidence type="ECO:0000313" key="1">
    <source>
        <dbReference type="EMBL" id="CBJ34349.1"/>
    </source>
</evidence>
<dbReference type="KEGG" id="rsl:RPSI07_p0012"/>
<reference evidence="1" key="1">
    <citation type="journal article" date="2010" name="BMC Genomics">
        <title>Genomes of three tomato pathogens within the Ralstonia solanacearum species complex reveal significant evolutionary divergence.</title>
        <authorList>
            <person name="Remenant B."/>
            <person name="Coupat-Goutaland B."/>
            <person name="Guidot A."/>
            <person name="Cellier G."/>
            <person name="Wicker E."/>
            <person name="Allen C."/>
            <person name="Fegan M."/>
            <person name="Pruvost O."/>
            <person name="Elbaz M."/>
            <person name="Calteau A."/>
            <person name="Salvignol G."/>
            <person name="Mornico D."/>
            <person name="Mangenot S."/>
            <person name="Barbe V."/>
            <person name="Medigue C."/>
            <person name="Prior P."/>
        </authorList>
    </citation>
    <scope>NUCLEOTIDE SEQUENCE [LARGE SCALE GENOMIC DNA]</scope>
    <source>
        <strain evidence="1">PSI07</strain>
        <plasmid evidence="1">pRSI13</plasmid>
    </source>
</reference>
<dbReference type="AlphaFoldDB" id="D8MYD3"/>
<accession>D8MYD3</accession>
<keyword evidence="1" id="KW-0614">Plasmid</keyword>
<reference evidence="1" key="2">
    <citation type="submission" date="2010-02" db="EMBL/GenBank/DDBJ databases">
        <authorList>
            <person name="Genoscope - CEA"/>
        </authorList>
    </citation>
    <scope>NUCLEOTIDE SEQUENCE</scope>
    <source>
        <strain evidence="1">PSI07</strain>
        <plasmid evidence="1">pRSI13</plasmid>
    </source>
</reference>
<sequence>MIAWHPFLVGEATYDLSHLHPRRIEFVQPAKGDVPERSYQVQLIYGLHCFTRSPAQDEAVDPAWHYGDSRETRIFCPRRYAMSRLLPGIVEGLAARPCYHTERGNFFVIELVDEAGVAQQYEVYFTASRATERGVLNLYVQSAYVRDKLHQNRPKKKSIRLQVILHNTLHNKPIKAPPR</sequence>
<dbReference type="PATRIC" id="fig|859657.5.peg.11"/>